<dbReference type="PANTHER" id="PTHR42754:SF1">
    <property type="entry name" value="LIPOPROTEIN"/>
    <property type="match status" value="1"/>
</dbReference>
<dbReference type="AlphaFoldDB" id="A0A532VAS7"/>
<dbReference type="EMBL" id="NJBO01000001">
    <property type="protein sequence ID" value="TKJ44271.1"/>
    <property type="molecule type" value="Genomic_DNA"/>
</dbReference>
<evidence type="ECO:0000256" key="1">
    <source>
        <dbReference type="SAM" id="SignalP"/>
    </source>
</evidence>
<feature type="signal peptide" evidence="1">
    <location>
        <begin position="1"/>
        <end position="24"/>
    </location>
</feature>
<feature type="chain" id="PRO_5022028732" description="Secretion system C-terminal sorting domain-containing protein" evidence="1">
    <location>
        <begin position="25"/>
        <end position="484"/>
    </location>
</feature>
<dbReference type="Proteomes" id="UP000317778">
    <property type="component" value="Unassembled WGS sequence"/>
</dbReference>
<evidence type="ECO:0008006" key="4">
    <source>
        <dbReference type="Google" id="ProtNLM"/>
    </source>
</evidence>
<sequence length="484" mass="52665">MSKRYMYASLIGMVILLSASPLFAQPPDTLWTKTYGGAMEDTAYSVCPTSDGGYIIAGVTNSMGAGDWDGYLVKTDSAGNVEWEQTYGTARANGFYDVLETSDGEYIASGWTTTLFPFSNTDFWLIRVDSSGVTVWEQIYGGEDHDTGFTMVPALDGNYLVVGYTWSFGTGGSADAWVLKFDPATGDIPWLLGKKYDPGRPEYSGELFFSGCQTSDESYLFVGCSGITPPENWDVYVVKTDSAGEVIWDQLYEWGSFDRGHSACQTPDGGYLVIGTANPTGHSDVLILKLDEAGDTVWTKFYGGEGDDKGYGICPSGDSMYLISARTSSFGAGGYDLWVLAIDTLGDTLCTQTYGAEADEWCYFPKMNPNGNFMLPGFTSSWGEGGADFWLLEYGYEKEPGVAEQLIESPIRITTTINRLAYDLPGQASLTLYSADGRRVLTETIQGQGTWTPSSQPSSLPSGVYFARVTTEGYSARTKVVVLR</sequence>
<evidence type="ECO:0000313" key="2">
    <source>
        <dbReference type="EMBL" id="TKJ44271.1"/>
    </source>
</evidence>
<dbReference type="InterPro" id="IPR011047">
    <property type="entry name" value="Quinoprotein_ADH-like_sf"/>
</dbReference>
<name>A0A532VAS7_UNCT6</name>
<reference evidence="2 3" key="1">
    <citation type="submission" date="2017-06" db="EMBL/GenBank/DDBJ databases">
        <title>Novel microbial phyla capable of carbon fixation and sulfur reduction in deep-sea sediments.</title>
        <authorList>
            <person name="Huang J."/>
            <person name="Baker B."/>
            <person name="Wang Y."/>
        </authorList>
    </citation>
    <scope>NUCLEOTIDE SEQUENCE [LARGE SCALE GENOMIC DNA]</scope>
    <source>
        <strain evidence="2">B3_TA06</strain>
    </source>
</reference>
<dbReference type="InterPro" id="IPR026444">
    <property type="entry name" value="Secre_tail"/>
</dbReference>
<dbReference type="NCBIfam" id="TIGR04183">
    <property type="entry name" value="Por_Secre_tail"/>
    <property type="match status" value="1"/>
</dbReference>
<proteinExistence type="predicted"/>
<dbReference type="SUPFAM" id="SSF50998">
    <property type="entry name" value="Quinoprotein alcohol dehydrogenase-like"/>
    <property type="match status" value="1"/>
</dbReference>
<protein>
    <recommendedName>
        <fullName evidence="4">Secretion system C-terminal sorting domain-containing protein</fullName>
    </recommendedName>
</protein>
<keyword evidence="1" id="KW-0732">Signal</keyword>
<dbReference type="PANTHER" id="PTHR42754">
    <property type="entry name" value="ENDOGLUCANASE"/>
    <property type="match status" value="1"/>
</dbReference>
<accession>A0A532VAS7</accession>
<evidence type="ECO:0000313" key="3">
    <source>
        <dbReference type="Proteomes" id="UP000317778"/>
    </source>
</evidence>
<organism evidence="2 3">
    <name type="scientific">candidate division TA06 bacterium B3_TA06</name>
    <dbReference type="NCBI Taxonomy" id="2012487"/>
    <lineage>
        <taxon>Bacteria</taxon>
        <taxon>Bacteria division TA06</taxon>
    </lineage>
</organism>
<gene>
    <name evidence="2" type="ORF">CEE36_00585</name>
</gene>
<comment type="caution">
    <text evidence="2">The sequence shown here is derived from an EMBL/GenBank/DDBJ whole genome shotgun (WGS) entry which is preliminary data.</text>
</comment>